<comment type="similarity">
    <text evidence="2 10">Belongs to the mitochondrial carrier (TC 2.A.29) family.</text>
</comment>
<feature type="repeat" description="Solcar" evidence="9">
    <location>
        <begin position="343"/>
        <end position="430"/>
    </location>
</feature>
<feature type="region of interest" description="Disordered" evidence="11">
    <location>
        <begin position="1"/>
        <end position="26"/>
    </location>
</feature>
<evidence type="ECO:0000256" key="4">
    <source>
        <dbReference type="ARBA" id="ARBA00022692"/>
    </source>
</evidence>
<feature type="compositionally biased region" description="Low complexity" evidence="11">
    <location>
        <begin position="225"/>
        <end position="240"/>
    </location>
</feature>
<evidence type="ECO:0000256" key="11">
    <source>
        <dbReference type="SAM" id="MobiDB-lite"/>
    </source>
</evidence>
<dbReference type="InterPro" id="IPR018108">
    <property type="entry name" value="MCP_transmembrane"/>
</dbReference>
<dbReference type="InParanoid" id="D8UGU3"/>
<name>D8UGU3_VOLCA</name>
<protein>
    <submittedName>
        <fullName evidence="12">Mitochondrial substrate carrier</fullName>
    </submittedName>
</protein>
<dbReference type="eggNOG" id="KOG0762">
    <property type="taxonomic scope" value="Eukaryota"/>
</dbReference>
<proteinExistence type="inferred from homology"/>
<comment type="subcellular location">
    <subcellularLocation>
        <location evidence="1">Mitochondrion membrane</location>
        <topology evidence="1">Multi-pass membrane protein</topology>
    </subcellularLocation>
</comment>
<dbReference type="Gene3D" id="1.50.40.10">
    <property type="entry name" value="Mitochondrial carrier domain"/>
    <property type="match status" value="2"/>
</dbReference>
<feature type="compositionally biased region" description="Low complexity" evidence="11">
    <location>
        <begin position="10"/>
        <end position="21"/>
    </location>
</feature>
<dbReference type="AlphaFoldDB" id="D8UGU3"/>
<dbReference type="GeneID" id="9623002"/>
<sequence length="439" mass="46734">MRPGDERGQQHTQHQQQPPCQGHRSRGLPTVAKELLAGFAAGASNVTSGYPFDTVKVRLQSACPGQYRGAWHCLTTIVRHEGIRRGLFRGLSSPLIGGTAETGINYLAIDSVYSRVLHSVRPPDGSPTPLPSVAVAGAVAGVALSVVLGPTELIKCRMQLAGSSSRYPGGPLQCLREVVRWEGGVLRGLSRGLGATLAREIPGNALFFTTYEGLRRSLIGDVRQYQHQHQHQQQSQQPQQQHKREVEPPPGSATEPLPKPTSSQATRSLPYLAATPYLTGDITVGADARGDGGSGSGSRASRGAPPQEIASGSRLEHLEEQPDGGGAAAAAAATTAPQRHWCTEAAIAVFCGGAAGTLMWAAVLPIDVAKTRLQTSTPGSKWDVSLRTHWLMLWREGGFSSLYAGLTPTLVRAFPANACQWLAWELVMRGLRDSSESVS</sequence>
<dbReference type="OrthoDB" id="14252at2759"/>
<feature type="region of interest" description="Disordered" evidence="11">
    <location>
        <begin position="284"/>
        <end position="308"/>
    </location>
</feature>
<feature type="region of interest" description="Disordered" evidence="11">
    <location>
        <begin position="223"/>
        <end position="266"/>
    </location>
</feature>
<evidence type="ECO:0000256" key="2">
    <source>
        <dbReference type="ARBA" id="ARBA00006375"/>
    </source>
</evidence>
<gene>
    <name evidence="12" type="primary">mitc9</name>
    <name evidence="12" type="ORF">VOLCADRAFT_84232</name>
</gene>
<dbReference type="PROSITE" id="PS50920">
    <property type="entry name" value="SOLCAR"/>
    <property type="match status" value="3"/>
</dbReference>
<accession>D8UGU3</accession>
<keyword evidence="4 9" id="KW-0812">Transmembrane</keyword>
<dbReference type="GO" id="GO:0031966">
    <property type="term" value="C:mitochondrial membrane"/>
    <property type="evidence" value="ECO:0007669"/>
    <property type="project" value="UniProtKB-SubCell"/>
</dbReference>
<dbReference type="Pfam" id="PF00153">
    <property type="entry name" value="Mito_carr"/>
    <property type="match status" value="3"/>
</dbReference>
<dbReference type="GO" id="GO:1990575">
    <property type="term" value="P:mitochondrial L-ornithine transmembrane transport"/>
    <property type="evidence" value="ECO:0007669"/>
    <property type="project" value="TreeGrafter"/>
</dbReference>
<dbReference type="FunCoup" id="D8UGU3">
    <property type="interactions" value="63"/>
</dbReference>
<keyword evidence="13" id="KW-1185">Reference proteome</keyword>
<dbReference type="GO" id="GO:0000064">
    <property type="term" value="F:L-ornithine transmembrane transporter activity"/>
    <property type="evidence" value="ECO:0007669"/>
    <property type="project" value="TreeGrafter"/>
</dbReference>
<dbReference type="EMBL" id="GL378402">
    <property type="protein sequence ID" value="EFJ41041.1"/>
    <property type="molecule type" value="Genomic_DNA"/>
</dbReference>
<evidence type="ECO:0000256" key="8">
    <source>
        <dbReference type="ARBA" id="ARBA00023136"/>
    </source>
</evidence>
<dbReference type="PANTHER" id="PTHR45624:SF12">
    <property type="entry name" value="MITOCHONDRIAL ORNITHINE TRANSPORTER 1"/>
    <property type="match status" value="1"/>
</dbReference>
<dbReference type="eggNOG" id="KOG0758">
    <property type="taxonomic scope" value="Eukaryota"/>
</dbReference>
<keyword evidence="3 10" id="KW-0813">Transport</keyword>
<reference evidence="12 13" key="1">
    <citation type="journal article" date="2010" name="Science">
        <title>Genomic analysis of organismal complexity in the multicellular green alga Volvox carteri.</title>
        <authorList>
            <person name="Prochnik S.E."/>
            <person name="Umen J."/>
            <person name="Nedelcu A.M."/>
            <person name="Hallmann A."/>
            <person name="Miller S.M."/>
            <person name="Nishii I."/>
            <person name="Ferris P."/>
            <person name="Kuo A."/>
            <person name="Mitros T."/>
            <person name="Fritz-Laylin L.K."/>
            <person name="Hellsten U."/>
            <person name="Chapman J."/>
            <person name="Simakov O."/>
            <person name="Rensing S.A."/>
            <person name="Terry A."/>
            <person name="Pangilinan J."/>
            <person name="Kapitonov V."/>
            <person name="Jurka J."/>
            <person name="Salamov A."/>
            <person name="Shapiro H."/>
            <person name="Schmutz J."/>
            <person name="Grimwood J."/>
            <person name="Lindquist E."/>
            <person name="Lucas S."/>
            <person name="Grigoriev I.V."/>
            <person name="Schmitt R."/>
            <person name="Kirk D."/>
            <person name="Rokhsar D.S."/>
        </authorList>
    </citation>
    <scope>NUCLEOTIDE SEQUENCE [LARGE SCALE GENOMIC DNA]</scope>
    <source>
        <strain evidence="13">f. Nagariensis / Eve</strain>
    </source>
</reference>
<evidence type="ECO:0000256" key="9">
    <source>
        <dbReference type="PROSITE-ProRule" id="PRU00282"/>
    </source>
</evidence>
<keyword evidence="8 9" id="KW-0472">Membrane</keyword>
<evidence type="ECO:0000256" key="3">
    <source>
        <dbReference type="ARBA" id="ARBA00022448"/>
    </source>
</evidence>
<evidence type="ECO:0000256" key="1">
    <source>
        <dbReference type="ARBA" id="ARBA00004225"/>
    </source>
</evidence>
<evidence type="ECO:0000256" key="5">
    <source>
        <dbReference type="ARBA" id="ARBA00022737"/>
    </source>
</evidence>
<dbReference type="Proteomes" id="UP000001058">
    <property type="component" value="Unassembled WGS sequence"/>
</dbReference>
<evidence type="ECO:0000313" key="13">
    <source>
        <dbReference type="Proteomes" id="UP000001058"/>
    </source>
</evidence>
<keyword evidence="6" id="KW-1133">Transmembrane helix</keyword>
<organism evidence="13">
    <name type="scientific">Volvox carteri f. nagariensis</name>
    <dbReference type="NCBI Taxonomy" id="3068"/>
    <lineage>
        <taxon>Eukaryota</taxon>
        <taxon>Viridiplantae</taxon>
        <taxon>Chlorophyta</taxon>
        <taxon>core chlorophytes</taxon>
        <taxon>Chlorophyceae</taxon>
        <taxon>CS clade</taxon>
        <taxon>Chlamydomonadales</taxon>
        <taxon>Volvocaceae</taxon>
        <taxon>Volvox</taxon>
    </lineage>
</organism>
<evidence type="ECO:0000256" key="6">
    <source>
        <dbReference type="ARBA" id="ARBA00022989"/>
    </source>
</evidence>
<dbReference type="RefSeq" id="XP_002957905.1">
    <property type="nucleotide sequence ID" value="XM_002957859.1"/>
</dbReference>
<evidence type="ECO:0000256" key="10">
    <source>
        <dbReference type="RuleBase" id="RU000488"/>
    </source>
</evidence>
<dbReference type="STRING" id="3068.D8UGU3"/>
<evidence type="ECO:0000256" key="7">
    <source>
        <dbReference type="ARBA" id="ARBA00023128"/>
    </source>
</evidence>
<dbReference type="InterPro" id="IPR050567">
    <property type="entry name" value="Mitochondrial_Carrier"/>
</dbReference>
<feature type="repeat" description="Solcar" evidence="9">
    <location>
        <begin position="29"/>
        <end position="115"/>
    </location>
</feature>
<keyword evidence="5" id="KW-0677">Repeat</keyword>
<dbReference type="PANTHER" id="PTHR45624">
    <property type="entry name" value="MITOCHONDRIAL BASIC AMINO ACIDS TRANSPORTER-RELATED"/>
    <property type="match status" value="1"/>
</dbReference>
<dbReference type="SUPFAM" id="SSF103506">
    <property type="entry name" value="Mitochondrial carrier"/>
    <property type="match status" value="1"/>
</dbReference>
<dbReference type="InterPro" id="IPR023395">
    <property type="entry name" value="MCP_dom_sf"/>
</dbReference>
<evidence type="ECO:0000313" key="12">
    <source>
        <dbReference type="EMBL" id="EFJ41041.1"/>
    </source>
</evidence>
<feature type="repeat" description="Solcar" evidence="9">
    <location>
        <begin position="128"/>
        <end position="217"/>
    </location>
</feature>
<dbReference type="KEGG" id="vcn:VOLCADRAFT_84232"/>
<keyword evidence="7" id="KW-0496">Mitochondrion</keyword>